<evidence type="ECO:0000313" key="2">
    <source>
        <dbReference type="EMBL" id="EEC10528.1"/>
    </source>
</evidence>
<proteinExistence type="predicted"/>
<dbReference type="PaxDb" id="6945-B7PVA6"/>
<feature type="compositionally biased region" description="Polar residues" evidence="1">
    <location>
        <begin position="79"/>
        <end position="95"/>
    </location>
</feature>
<dbReference type="EMBL" id="DS798360">
    <property type="protein sequence ID" value="EEC10528.1"/>
    <property type="molecule type" value="Genomic_DNA"/>
</dbReference>
<feature type="region of interest" description="Disordered" evidence="1">
    <location>
        <begin position="49"/>
        <end position="99"/>
    </location>
</feature>
<organism>
    <name type="scientific">Ixodes scapularis</name>
    <name type="common">Black-legged tick</name>
    <name type="synonym">Deer tick</name>
    <dbReference type="NCBI Taxonomy" id="6945"/>
    <lineage>
        <taxon>Eukaryota</taxon>
        <taxon>Metazoa</taxon>
        <taxon>Ecdysozoa</taxon>
        <taxon>Arthropoda</taxon>
        <taxon>Chelicerata</taxon>
        <taxon>Arachnida</taxon>
        <taxon>Acari</taxon>
        <taxon>Parasitiformes</taxon>
        <taxon>Ixodida</taxon>
        <taxon>Ixodoidea</taxon>
        <taxon>Ixodidae</taxon>
        <taxon>Ixodinae</taxon>
        <taxon>Ixodes</taxon>
    </lineage>
</organism>
<keyword evidence="4" id="KW-1185">Reference proteome</keyword>
<dbReference type="VEuPathDB" id="VectorBase:ISCP_012998"/>
<dbReference type="EnsemblMetazoa" id="ISCW008246-RA">
    <property type="protein sequence ID" value="ISCW008246-PA"/>
    <property type="gene ID" value="ISCW008246"/>
</dbReference>
<dbReference type="EMBL" id="ABJB010177491">
    <property type="status" value="NOT_ANNOTATED_CDS"/>
    <property type="molecule type" value="Genomic_DNA"/>
</dbReference>
<feature type="compositionally biased region" description="Acidic residues" evidence="1">
    <location>
        <begin position="50"/>
        <end position="62"/>
    </location>
</feature>
<evidence type="ECO:0000313" key="4">
    <source>
        <dbReference type="Proteomes" id="UP000001555"/>
    </source>
</evidence>
<dbReference type="VEuPathDB" id="VectorBase:ISCW008246"/>
<reference evidence="3" key="2">
    <citation type="submission" date="2020-05" db="UniProtKB">
        <authorList>
            <consortium name="EnsemblMetazoa"/>
        </authorList>
    </citation>
    <scope>IDENTIFICATION</scope>
    <source>
        <strain evidence="3">wikel</strain>
    </source>
</reference>
<dbReference type="HOGENOM" id="CLU_1962025_0_0_1"/>
<protein>
    <submittedName>
        <fullName evidence="2 3">Uncharacterized protein</fullName>
    </submittedName>
</protein>
<name>B7PVA6_IXOSC</name>
<evidence type="ECO:0000313" key="3">
    <source>
        <dbReference type="EnsemblMetazoa" id="ISCW008246-PA"/>
    </source>
</evidence>
<dbReference type="Proteomes" id="UP000001555">
    <property type="component" value="Unassembled WGS sequence"/>
</dbReference>
<feature type="region of interest" description="Disordered" evidence="1">
    <location>
        <begin position="1"/>
        <end position="32"/>
    </location>
</feature>
<dbReference type="OrthoDB" id="289038at2759"/>
<sequence>MSERPYAGSSQYGYNQWSPPAQSNETSNGYFLERSHSARLTLSRAIQLCPEEEPEEQEDDGEIPLGVAQQAQQCTTAQSSFAPTQQHSSSEQTQAPAVPCRARRRLLRSPADLLWRMVRPEGCACVRL</sequence>
<reference evidence="2 4" key="1">
    <citation type="submission" date="2008-03" db="EMBL/GenBank/DDBJ databases">
        <title>Annotation of Ixodes scapularis.</title>
        <authorList>
            <consortium name="Ixodes scapularis Genome Project Consortium"/>
            <person name="Caler E."/>
            <person name="Hannick L.I."/>
            <person name="Bidwell S."/>
            <person name="Joardar V."/>
            <person name="Thiagarajan M."/>
            <person name="Amedeo P."/>
            <person name="Galinsky K.J."/>
            <person name="Schobel S."/>
            <person name="Inman J."/>
            <person name="Hostetler J."/>
            <person name="Miller J."/>
            <person name="Hammond M."/>
            <person name="Megy K."/>
            <person name="Lawson D."/>
            <person name="Kodira C."/>
            <person name="Sutton G."/>
            <person name="Meyer J."/>
            <person name="Hill C.A."/>
            <person name="Birren B."/>
            <person name="Nene V."/>
            <person name="Collins F."/>
            <person name="Alarcon-Chaidez F."/>
            <person name="Wikel S."/>
            <person name="Strausberg R."/>
        </authorList>
    </citation>
    <scope>NUCLEOTIDE SEQUENCE [LARGE SCALE GENOMIC DNA]</scope>
    <source>
        <strain evidence="4">Wikel</strain>
        <strain evidence="2">Wikel colony</strain>
    </source>
</reference>
<dbReference type="STRING" id="6945.B7PVA6"/>
<dbReference type="AlphaFoldDB" id="B7PVA6"/>
<evidence type="ECO:0000256" key="1">
    <source>
        <dbReference type="SAM" id="MobiDB-lite"/>
    </source>
</evidence>
<gene>
    <name evidence="2" type="ORF">IscW_ISCW008246</name>
</gene>
<dbReference type="InParanoid" id="B7PVA6"/>
<dbReference type="VEuPathDB" id="VectorBase:ISCI008246"/>
<feature type="compositionally biased region" description="Polar residues" evidence="1">
    <location>
        <begin position="8"/>
        <end position="29"/>
    </location>
</feature>
<accession>B7PVA6</accession>
<feature type="compositionally biased region" description="Low complexity" evidence="1">
    <location>
        <begin position="68"/>
        <end position="78"/>
    </location>
</feature>